<evidence type="ECO:0000313" key="4">
    <source>
        <dbReference type="EMBL" id="KAL2336526.1"/>
    </source>
</evidence>
<dbReference type="EMBL" id="JBGMDY010000004">
    <property type="protein sequence ID" value="KAL2336526.1"/>
    <property type="molecule type" value="Genomic_DNA"/>
</dbReference>
<dbReference type="Gene3D" id="3.40.50.10900">
    <property type="entry name" value="PAC-like subunit"/>
    <property type="match status" value="1"/>
</dbReference>
<proteinExistence type="inferred from homology"/>
<evidence type="ECO:0000313" key="5">
    <source>
        <dbReference type="Proteomes" id="UP001603857"/>
    </source>
</evidence>
<dbReference type="PANTHER" id="PTHR12970">
    <property type="entry name" value="PROTEASOME ASSEMBLY CHAPERONE 2"/>
    <property type="match status" value="1"/>
</dbReference>
<dbReference type="AlphaFoldDB" id="A0ABD1MLD6"/>
<keyword evidence="5" id="KW-1185">Reference proteome</keyword>
<name>A0ABD1MLD6_9FABA</name>
<organism evidence="4 5">
    <name type="scientific">Flemingia macrophylla</name>
    <dbReference type="NCBI Taxonomy" id="520843"/>
    <lineage>
        <taxon>Eukaryota</taxon>
        <taxon>Viridiplantae</taxon>
        <taxon>Streptophyta</taxon>
        <taxon>Embryophyta</taxon>
        <taxon>Tracheophyta</taxon>
        <taxon>Spermatophyta</taxon>
        <taxon>Magnoliopsida</taxon>
        <taxon>eudicotyledons</taxon>
        <taxon>Gunneridae</taxon>
        <taxon>Pentapetalae</taxon>
        <taxon>rosids</taxon>
        <taxon>fabids</taxon>
        <taxon>Fabales</taxon>
        <taxon>Fabaceae</taxon>
        <taxon>Papilionoideae</taxon>
        <taxon>50 kb inversion clade</taxon>
        <taxon>NPAAA clade</taxon>
        <taxon>indigoferoid/millettioid clade</taxon>
        <taxon>Phaseoleae</taxon>
        <taxon>Flemingia</taxon>
    </lineage>
</organism>
<comment type="caution">
    <text evidence="4">The sequence shown here is derived from an EMBL/GenBank/DDBJ whole genome shotgun (WGS) entry which is preliminary data.</text>
</comment>
<dbReference type="Proteomes" id="UP001603857">
    <property type="component" value="Unassembled WGS sequence"/>
</dbReference>
<keyword evidence="2" id="KW-0143">Chaperone</keyword>
<dbReference type="InterPro" id="IPR038389">
    <property type="entry name" value="PSMG2_sf"/>
</dbReference>
<dbReference type="InterPro" id="IPR016562">
    <property type="entry name" value="Proteasome_assmbl_chp_2_euk"/>
</dbReference>
<gene>
    <name evidence="4" type="ORF">Fmac_010972</name>
</gene>
<comment type="similarity">
    <text evidence="3">Belongs to the PSMG2 family.</text>
</comment>
<accession>A0ABD1MLD6</accession>
<evidence type="ECO:0000256" key="3">
    <source>
        <dbReference type="ARBA" id="ARBA00025745"/>
    </source>
</evidence>
<evidence type="ECO:0000256" key="1">
    <source>
        <dbReference type="ARBA" id="ARBA00019186"/>
    </source>
</evidence>
<sequence>MKAEIAKCVSVDPRPEMVEPSDLQDSAFLNAVVKQQRNNDAYGPFPQGELALPLEAYDSPSNAIIIIQQRSPVIKGMMVEFAKNMAGFLAGSGKKHIIVLSSLDFGKWQKVDMSR</sequence>
<protein>
    <recommendedName>
        <fullName evidence="1">Proteasome assembly chaperone 2</fullName>
    </recommendedName>
</protein>
<dbReference type="PANTHER" id="PTHR12970:SF1">
    <property type="entry name" value="PROTEASOME ASSEMBLY CHAPERONE 2"/>
    <property type="match status" value="1"/>
</dbReference>
<evidence type="ECO:0000256" key="2">
    <source>
        <dbReference type="ARBA" id="ARBA00023186"/>
    </source>
</evidence>
<dbReference type="Pfam" id="PF09754">
    <property type="entry name" value="PAC2"/>
    <property type="match status" value="1"/>
</dbReference>
<reference evidence="4 5" key="1">
    <citation type="submission" date="2024-08" db="EMBL/GenBank/DDBJ databases">
        <title>Insights into the chromosomal genome structure of Flemingia macrophylla.</title>
        <authorList>
            <person name="Ding Y."/>
            <person name="Zhao Y."/>
            <person name="Bi W."/>
            <person name="Wu M."/>
            <person name="Zhao G."/>
            <person name="Gong Y."/>
            <person name="Li W."/>
            <person name="Zhang P."/>
        </authorList>
    </citation>
    <scope>NUCLEOTIDE SEQUENCE [LARGE SCALE GENOMIC DNA]</scope>
    <source>
        <strain evidence="4">DYQJB</strain>
        <tissue evidence="4">Leaf</tissue>
    </source>
</reference>
<dbReference type="InterPro" id="IPR019151">
    <property type="entry name" value="Proteasome_assmbl_chaperone_2"/>
</dbReference>